<dbReference type="InterPro" id="IPR050365">
    <property type="entry name" value="TIM50"/>
</dbReference>
<dbReference type="PANTHER" id="PTHR12210">
    <property type="entry name" value="DULLARD PROTEIN PHOSPHATASE"/>
    <property type="match status" value="1"/>
</dbReference>
<dbReference type="GO" id="GO:0005634">
    <property type="term" value="C:nucleus"/>
    <property type="evidence" value="ECO:0007669"/>
    <property type="project" value="UniProtKB-ARBA"/>
</dbReference>
<keyword evidence="2" id="KW-0904">Protein phosphatase</keyword>
<dbReference type="InterPro" id="IPR023214">
    <property type="entry name" value="HAD_sf"/>
</dbReference>
<name>A7RK91_NEMVE</name>
<dbReference type="CDD" id="cd07521">
    <property type="entry name" value="HAD_FCP1-like"/>
    <property type="match status" value="1"/>
</dbReference>
<organism evidence="6 7">
    <name type="scientific">Nematostella vectensis</name>
    <name type="common">Starlet sea anemone</name>
    <dbReference type="NCBI Taxonomy" id="45351"/>
    <lineage>
        <taxon>Eukaryota</taxon>
        <taxon>Metazoa</taxon>
        <taxon>Cnidaria</taxon>
        <taxon>Anthozoa</taxon>
        <taxon>Hexacorallia</taxon>
        <taxon>Actiniaria</taxon>
        <taxon>Edwardsiidae</taxon>
        <taxon>Nematostella</taxon>
    </lineage>
</organism>
<evidence type="ECO:0000256" key="2">
    <source>
        <dbReference type="ARBA" id="ARBA00022912"/>
    </source>
</evidence>
<dbReference type="InParanoid" id="A7RK91"/>
<sequence>MDALPKRKSLLGTLFSPVFTLFVKDKISHESCNGVAVENEEQSCVNSKTTIVQNGDVNANVDDESIEWEAFDPFYFIRNMPPLSEEMRNRPPVLPLRTRRTPEFSLVLDLDETLVHCSLNKLEDATLSFPVSYQDITYQVFVRTRPHLKYFLERVSKVFEVILFTASKRVYADKLLNILDPEKKYFRHRLFREHCVCVQGNYIKDLSILGRDLSKTMIVDNSPQAFAYQIFNGIPIESWFVDQTDRELVELLPFLEELARRKDDVRRHIRDRFRLHDIINPPGYQNFRV</sequence>
<accession>A7RK91</accession>
<keyword evidence="7" id="KW-1185">Reference proteome</keyword>
<dbReference type="InterPro" id="IPR036412">
    <property type="entry name" value="HAD-like_sf"/>
</dbReference>
<dbReference type="Gene3D" id="3.40.50.1000">
    <property type="entry name" value="HAD superfamily/HAD-like"/>
    <property type="match status" value="1"/>
</dbReference>
<keyword evidence="1" id="KW-0378">Hydrolase</keyword>
<dbReference type="InterPro" id="IPR011948">
    <property type="entry name" value="Dullard_phosphatase"/>
</dbReference>
<dbReference type="Proteomes" id="UP000001593">
    <property type="component" value="Unassembled WGS sequence"/>
</dbReference>
<dbReference type="FunCoup" id="A7RK91">
    <property type="interactions" value="466"/>
</dbReference>
<dbReference type="STRING" id="45351.A7RK91"/>
<comment type="function">
    <text evidence="3">Probable phosphatase.</text>
</comment>
<dbReference type="InterPro" id="IPR004274">
    <property type="entry name" value="FCP1_dom"/>
</dbReference>
<dbReference type="FunFam" id="3.40.50.1000:FF:000015">
    <property type="entry name" value="CTD small phosphatase-like protein 2"/>
    <property type="match status" value="1"/>
</dbReference>
<evidence type="ECO:0000259" key="5">
    <source>
        <dbReference type="PROSITE" id="PS50969"/>
    </source>
</evidence>
<comment type="similarity">
    <text evidence="4">Belongs to the CTDSPL2 family.</text>
</comment>
<evidence type="ECO:0000256" key="1">
    <source>
        <dbReference type="ARBA" id="ARBA00022801"/>
    </source>
</evidence>
<dbReference type="EMBL" id="DS469515">
    <property type="protein sequence ID" value="EDO48206.1"/>
    <property type="molecule type" value="Genomic_DNA"/>
</dbReference>
<dbReference type="HOGENOM" id="CLU_034042_4_0_1"/>
<dbReference type="GO" id="GO:0004721">
    <property type="term" value="F:phosphoprotein phosphatase activity"/>
    <property type="evidence" value="ECO:0000318"/>
    <property type="project" value="GO_Central"/>
</dbReference>
<evidence type="ECO:0000256" key="4">
    <source>
        <dbReference type="ARBA" id="ARBA00038355"/>
    </source>
</evidence>
<dbReference type="PROSITE" id="PS50969">
    <property type="entry name" value="FCP1"/>
    <property type="match status" value="1"/>
</dbReference>
<reference evidence="6 7" key="1">
    <citation type="journal article" date="2007" name="Science">
        <title>Sea anemone genome reveals ancestral eumetazoan gene repertoire and genomic organization.</title>
        <authorList>
            <person name="Putnam N.H."/>
            <person name="Srivastava M."/>
            <person name="Hellsten U."/>
            <person name="Dirks B."/>
            <person name="Chapman J."/>
            <person name="Salamov A."/>
            <person name="Terry A."/>
            <person name="Shapiro H."/>
            <person name="Lindquist E."/>
            <person name="Kapitonov V.V."/>
            <person name="Jurka J."/>
            <person name="Genikhovich G."/>
            <person name="Grigoriev I.V."/>
            <person name="Lucas S.M."/>
            <person name="Steele R.E."/>
            <person name="Finnerty J.R."/>
            <person name="Technau U."/>
            <person name="Martindale M.Q."/>
            <person name="Rokhsar D.S."/>
        </authorList>
    </citation>
    <scope>NUCLEOTIDE SEQUENCE [LARGE SCALE GENOMIC DNA]</scope>
    <source>
        <strain evidence="7">CH2 X CH6</strain>
    </source>
</reference>
<dbReference type="NCBIfam" id="TIGR02251">
    <property type="entry name" value="HIF-SF_euk"/>
    <property type="match status" value="1"/>
</dbReference>
<gene>
    <name evidence="6" type="ORF">NEMVEDRAFT_v1g228195</name>
</gene>
<dbReference type="AlphaFoldDB" id="A7RK91"/>
<feature type="domain" description="FCP1 homology" evidence="5">
    <location>
        <begin position="99"/>
        <end position="258"/>
    </location>
</feature>
<protein>
    <recommendedName>
        <fullName evidence="5">FCP1 homology domain-containing protein</fullName>
    </recommendedName>
</protein>
<dbReference type="OMA" id="HRDYSTI"/>
<dbReference type="SUPFAM" id="SSF56784">
    <property type="entry name" value="HAD-like"/>
    <property type="match status" value="1"/>
</dbReference>
<dbReference type="Pfam" id="PF03031">
    <property type="entry name" value="NIF"/>
    <property type="match status" value="1"/>
</dbReference>
<dbReference type="eggNOG" id="KOG1605">
    <property type="taxonomic scope" value="Eukaryota"/>
</dbReference>
<dbReference type="SMART" id="SM00577">
    <property type="entry name" value="CPDc"/>
    <property type="match status" value="1"/>
</dbReference>
<proteinExistence type="inferred from homology"/>
<evidence type="ECO:0000313" key="6">
    <source>
        <dbReference type="EMBL" id="EDO48206.1"/>
    </source>
</evidence>
<evidence type="ECO:0000313" key="7">
    <source>
        <dbReference type="Proteomes" id="UP000001593"/>
    </source>
</evidence>
<evidence type="ECO:0000256" key="3">
    <source>
        <dbReference type="ARBA" id="ARBA00037324"/>
    </source>
</evidence>
<dbReference type="PhylomeDB" id="A7RK91"/>